<feature type="domain" description="Methyltransferase" evidence="4">
    <location>
        <begin position="58"/>
        <end position="154"/>
    </location>
</feature>
<keyword evidence="2 5" id="KW-0808">Transferase</keyword>
<dbReference type="GO" id="GO:0008168">
    <property type="term" value="F:methyltransferase activity"/>
    <property type="evidence" value="ECO:0007669"/>
    <property type="project" value="UniProtKB-KW"/>
</dbReference>
<evidence type="ECO:0000313" key="6">
    <source>
        <dbReference type="Proteomes" id="UP000307000"/>
    </source>
</evidence>
<evidence type="ECO:0000256" key="2">
    <source>
        <dbReference type="ARBA" id="ARBA00022679"/>
    </source>
</evidence>
<dbReference type="SUPFAM" id="SSF53335">
    <property type="entry name" value="S-adenosyl-L-methionine-dependent methyltransferases"/>
    <property type="match status" value="1"/>
</dbReference>
<keyword evidence="1 5" id="KW-0489">Methyltransferase</keyword>
<gene>
    <name evidence="5" type="ORF">GcLGCM259_2570</name>
</gene>
<proteinExistence type="predicted"/>
<dbReference type="EMBL" id="CP034412">
    <property type="protein sequence ID" value="QCY48277.1"/>
    <property type="molecule type" value="Genomic_DNA"/>
</dbReference>
<dbReference type="PANTHER" id="PTHR43464">
    <property type="entry name" value="METHYLTRANSFERASE"/>
    <property type="match status" value="1"/>
</dbReference>
<evidence type="ECO:0000256" key="1">
    <source>
        <dbReference type="ARBA" id="ARBA00022603"/>
    </source>
</evidence>
<dbReference type="Pfam" id="PF13649">
    <property type="entry name" value="Methyltransf_25"/>
    <property type="match status" value="1"/>
</dbReference>
<evidence type="ECO:0000313" key="5">
    <source>
        <dbReference type="EMBL" id="QCY48277.1"/>
    </source>
</evidence>
<reference evidence="5 6" key="1">
    <citation type="submission" date="2018-12" db="EMBL/GenBank/DDBJ databases">
        <title>Complete Genome Sequence of Glutamicibacter creatinolyticus strain LGCM259,isolated from an abscess of a 12-year-old mare in Italy.</title>
        <authorList>
            <person name="Santos R.G."/>
            <person name="Silva A.L."/>
            <person name="Seyffert N."/>
            <person name="Castro T.L.P."/>
            <person name="Attili A.R."/>
            <person name="Rifici C."/>
            <person name="Mazzullo G."/>
            <person name="Brenig B."/>
            <person name="Venanzi F."/>
            <person name="Azevedo V."/>
        </authorList>
    </citation>
    <scope>NUCLEOTIDE SEQUENCE [LARGE SCALE GENOMIC DNA]</scope>
    <source>
        <strain evidence="5 6">LGCM 259</strain>
    </source>
</reference>
<dbReference type="Gene3D" id="3.40.50.150">
    <property type="entry name" value="Vaccinia Virus protein VP39"/>
    <property type="match status" value="1"/>
</dbReference>
<accession>A0A5B7WWJ7</accession>
<dbReference type="CDD" id="cd02440">
    <property type="entry name" value="AdoMet_MTases"/>
    <property type="match status" value="1"/>
</dbReference>
<name>A0A5B7WWJ7_9MICC</name>
<protein>
    <submittedName>
        <fullName evidence="5">Methyltransferase domain-containing protein</fullName>
    </submittedName>
</protein>
<dbReference type="PANTHER" id="PTHR43464:SF19">
    <property type="entry name" value="UBIQUINONE BIOSYNTHESIS O-METHYLTRANSFERASE, MITOCHONDRIAL"/>
    <property type="match status" value="1"/>
</dbReference>
<dbReference type="NCBIfam" id="NF004851">
    <property type="entry name" value="PRK06202.1"/>
    <property type="match status" value="1"/>
</dbReference>
<keyword evidence="3" id="KW-0949">S-adenosyl-L-methionine</keyword>
<dbReference type="Proteomes" id="UP000307000">
    <property type="component" value="Chromosome"/>
</dbReference>
<organism evidence="5 6">
    <name type="scientific">Glutamicibacter creatinolyticus</name>
    <dbReference type="NCBI Taxonomy" id="162496"/>
    <lineage>
        <taxon>Bacteria</taxon>
        <taxon>Bacillati</taxon>
        <taxon>Actinomycetota</taxon>
        <taxon>Actinomycetes</taxon>
        <taxon>Micrococcales</taxon>
        <taxon>Micrococcaceae</taxon>
        <taxon>Glutamicibacter</taxon>
    </lineage>
</organism>
<dbReference type="RefSeq" id="WP_138926889.1">
    <property type="nucleotide sequence ID" value="NZ_CP034412.1"/>
</dbReference>
<dbReference type="AlphaFoldDB" id="A0A5B7WWJ7"/>
<sequence length="236" mass="26267">MRRQPDALEQMDLPDCDPQLLERTYRQFWLVNRVVSGWRSLYRQRIRPLLPAGGPASILDIGCGGGDITTALARWAHADGLQVRVLGIDADERAYRYAAQHAGHRDLPAGALEFRQAYSHELLAEPGRFDVVVSNHLLHHLDGQQLQGLWQDSASLARHLALHADIRRSRLALALFGAGTLPLAGSSFIRRDGLASIRRSFSHVELARQLPAGWRAETAAPFRNLAVYQPEAPHEA</sequence>
<keyword evidence="6" id="KW-1185">Reference proteome</keyword>
<dbReference type="KEGG" id="gcr:GcLGCM259_2570"/>
<evidence type="ECO:0000256" key="3">
    <source>
        <dbReference type="ARBA" id="ARBA00022691"/>
    </source>
</evidence>
<dbReference type="InterPro" id="IPR029063">
    <property type="entry name" value="SAM-dependent_MTases_sf"/>
</dbReference>
<dbReference type="GO" id="GO:0032259">
    <property type="term" value="P:methylation"/>
    <property type="evidence" value="ECO:0007669"/>
    <property type="project" value="UniProtKB-KW"/>
</dbReference>
<evidence type="ECO:0000259" key="4">
    <source>
        <dbReference type="Pfam" id="PF13649"/>
    </source>
</evidence>
<dbReference type="InterPro" id="IPR041698">
    <property type="entry name" value="Methyltransf_25"/>
</dbReference>